<dbReference type="OrthoDB" id="9810320at2"/>
<dbReference type="GO" id="GO:0042823">
    <property type="term" value="P:pyridoxal phosphate biosynthetic process"/>
    <property type="evidence" value="ECO:0007669"/>
    <property type="project" value="UniProtKB-UniRule"/>
</dbReference>
<dbReference type="FunFam" id="3.40.50.880:FF:000010">
    <property type="entry name" value="uncharacterized protein LOC100176842 isoform X2"/>
    <property type="match status" value="1"/>
</dbReference>
<evidence type="ECO:0000256" key="4">
    <source>
        <dbReference type="ARBA" id="ARBA00022962"/>
    </source>
</evidence>
<evidence type="ECO:0000256" key="9">
    <source>
        <dbReference type="ARBA" id="ARBA00064749"/>
    </source>
</evidence>
<dbReference type="UniPathway" id="UPA00245"/>
<evidence type="ECO:0000256" key="3">
    <source>
        <dbReference type="ARBA" id="ARBA00022898"/>
    </source>
</evidence>
<sequence length="194" mass="21835">MIKIGVLSLQGSVEEHLDLLDKIPEVTPLPIKKKEEFKDLDGLILPGGESTTLSKLIHIFEIRKNIIKLAQQGIPIWGTCAGMILMAKQIHGQKNSHLDLIDITVRRNGYGNQLASFKTKAIIPKLSKQKIPLIFIRAPYITEVNSNVEVLLEIDDKIVAVEQNNLLATSFHPELDDDLTVHQYFVQKIKQNIN</sequence>
<feature type="active site" description="Charge relay system" evidence="10 11">
    <location>
        <position position="174"/>
    </location>
</feature>
<evidence type="ECO:0000313" key="14">
    <source>
        <dbReference type="Proteomes" id="UP000190625"/>
    </source>
</evidence>
<dbReference type="Proteomes" id="UP000190625">
    <property type="component" value="Unassembled WGS sequence"/>
</dbReference>
<keyword evidence="2 10" id="KW-0378">Hydrolase</keyword>
<evidence type="ECO:0000256" key="1">
    <source>
        <dbReference type="ARBA" id="ARBA00008345"/>
    </source>
</evidence>
<dbReference type="STRING" id="142842.SAMN02745118_01055"/>
<name>A0A1T4LAB7_9FIRM</name>
<organism evidence="13 14">
    <name type="scientific">Selenihalanaerobacter shriftii</name>
    <dbReference type="NCBI Taxonomy" id="142842"/>
    <lineage>
        <taxon>Bacteria</taxon>
        <taxon>Bacillati</taxon>
        <taxon>Bacillota</taxon>
        <taxon>Clostridia</taxon>
        <taxon>Halanaerobiales</taxon>
        <taxon>Halobacteroidaceae</taxon>
        <taxon>Selenihalanaerobacter</taxon>
    </lineage>
</organism>
<dbReference type="GO" id="GO:0008614">
    <property type="term" value="P:pyridoxine metabolic process"/>
    <property type="evidence" value="ECO:0007669"/>
    <property type="project" value="TreeGrafter"/>
</dbReference>
<dbReference type="InterPro" id="IPR029062">
    <property type="entry name" value="Class_I_gatase-like"/>
</dbReference>
<dbReference type="GO" id="GO:0036381">
    <property type="term" value="F:pyridoxal 5'-phosphate synthase (glutamine hydrolysing) activity"/>
    <property type="evidence" value="ECO:0007669"/>
    <property type="project" value="UniProtKB-UniRule"/>
</dbReference>
<dbReference type="GO" id="GO:0006543">
    <property type="term" value="P:L-glutamine catabolic process"/>
    <property type="evidence" value="ECO:0007669"/>
    <property type="project" value="UniProtKB-UniRule"/>
</dbReference>
<gene>
    <name evidence="10" type="primary">pdxT</name>
    <name evidence="13" type="ORF">SAMN02745118_01055</name>
</gene>
<comment type="pathway">
    <text evidence="10">Cofactor biosynthesis; pyridoxal 5'-phosphate biosynthesis.</text>
</comment>
<keyword evidence="3 10" id="KW-0663">Pyridoxal phosphate</keyword>
<evidence type="ECO:0000256" key="7">
    <source>
        <dbReference type="ARBA" id="ARBA00049534"/>
    </source>
</evidence>
<feature type="binding site" evidence="10 12">
    <location>
        <position position="107"/>
    </location>
    <ligand>
        <name>L-glutamine</name>
        <dbReference type="ChEBI" id="CHEBI:58359"/>
    </ligand>
</feature>
<dbReference type="GO" id="GO:0005829">
    <property type="term" value="C:cytosol"/>
    <property type="evidence" value="ECO:0007669"/>
    <property type="project" value="TreeGrafter"/>
</dbReference>
<comment type="catalytic activity">
    <reaction evidence="7 10">
        <text>L-glutamine + H2O = L-glutamate + NH4(+)</text>
        <dbReference type="Rhea" id="RHEA:15889"/>
        <dbReference type="ChEBI" id="CHEBI:15377"/>
        <dbReference type="ChEBI" id="CHEBI:28938"/>
        <dbReference type="ChEBI" id="CHEBI:29985"/>
        <dbReference type="ChEBI" id="CHEBI:58359"/>
        <dbReference type="EC" id="3.5.1.2"/>
    </reaction>
</comment>
<dbReference type="PROSITE" id="PS01236">
    <property type="entry name" value="PDXT_SNO_1"/>
    <property type="match status" value="1"/>
</dbReference>
<keyword evidence="5 10" id="KW-0456">Lyase</keyword>
<reference evidence="14" key="1">
    <citation type="submission" date="2017-02" db="EMBL/GenBank/DDBJ databases">
        <authorList>
            <person name="Varghese N."/>
            <person name="Submissions S."/>
        </authorList>
    </citation>
    <scope>NUCLEOTIDE SEQUENCE [LARGE SCALE GENOMIC DNA]</scope>
    <source>
        <strain evidence="14">ATCC BAA-73</strain>
    </source>
</reference>
<dbReference type="EC" id="4.3.3.6" evidence="10"/>
<evidence type="ECO:0000256" key="5">
    <source>
        <dbReference type="ARBA" id="ARBA00023239"/>
    </source>
</evidence>
<dbReference type="SUPFAM" id="SSF52317">
    <property type="entry name" value="Class I glutamine amidotransferase-like"/>
    <property type="match status" value="1"/>
</dbReference>
<evidence type="ECO:0000256" key="12">
    <source>
        <dbReference type="PIRSR" id="PIRSR005639-2"/>
    </source>
</evidence>
<dbReference type="AlphaFoldDB" id="A0A1T4LAB7"/>
<dbReference type="EC" id="3.5.1.2" evidence="10"/>
<evidence type="ECO:0000256" key="8">
    <source>
        <dbReference type="ARBA" id="ARBA00054599"/>
    </source>
</evidence>
<feature type="binding site" evidence="10 12">
    <location>
        <begin position="136"/>
        <end position="137"/>
    </location>
    <ligand>
        <name>L-glutamine</name>
        <dbReference type="ChEBI" id="CHEBI:58359"/>
    </ligand>
</feature>
<dbReference type="CDD" id="cd01749">
    <property type="entry name" value="GATase1_PB"/>
    <property type="match status" value="1"/>
</dbReference>
<dbReference type="RefSeq" id="WP_078809552.1">
    <property type="nucleotide sequence ID" value="NZ_FUWM01000008.1"/>
</dbReference>
<feature type="binding site" evidence="10 12">
    <location>
        <begin position="48"/>
        <end position="50"/>
    </location>
    <ligand>
        <name>L-glutamine</name>
        <dbReference type="ChEBI" id="CHEBI:58359"/>
    </ligand>
</feature>
<evidence type="ECO:0000313" key="13">
    <source>
        <dbReference type="EMBL" id="SJZ51447.1"/>
    </source>
</evidence>
<evidence type="ECO:0000256" key="2">
    <source>
        <dbReference type="ARBA" id="ARBA00022801"/>
    </source>
</evidence>
<dbReference type="PROSITE" id="PS51273">
    <property type="entry name" value="GATASE_TYPE_1"/>
    <property type="match status" value="1"/>
</dbReference>
<comment type="catalytic activity">
    <reaction evidence="6 10">
        <text>aldehydo-D-ribose 5-phosphate + D-glyceraldehyde 3-phosphate + L-glutamine = pyridoxal 5'-phosphate + L-glutamate + phosphate + 3 H2O + H(+)</text>
        <dbReference type="Rhea" id="RHEA:31507"/>
        <dbReference type="ChEBI" id="CHEBI:15377"/>
        <dbReference type="ChEBI" id="CHEBI:15378"/>
        <dbReference type="ChEBI" id="CHEBI:29985"/>
        <dbReference type="ChEBI" id="CHEBI:43474"/>
        <dbReference type="ChEBI" id="CHEBI:58273"/>
        <dbReference type="ChEBI" id="CHEBI:58359"/>
        <dbReference type="ChEBI" id="CHEBI:59776"/>
        <dbReference type="ChEBI" id="CHEBI:597326"/>
        <dbReference type="EC" id="4.3.3.6"/>
    </reaction>
</comment>
<dbReference type="PROSITE" id="PS51130">
    <property type="entry name" value="PDXT_SNO_2"/>
    <property type="match status" value="1"/>
</dbReference>
<dbReference type="PIRSF" id="PIRSF005639">
    <property type="entry name" value="Glut_amidoT_SNO"/>
    <property type="match status" value="1"/>
</dbReference>
<evidence type="ECO:0000256" key="10">
    <source>
        <dbReference type="HAMAP-Rule" id="MF_01615"/>
    </source>
</evidence>
<feature type="active site" description="Nucleophile" evidence="10 11">
    <location>
        <position position="80"/>
    </location>
</feature>
<keyword evidence="14" id="KW-1185">Reference proteome</keyword>
<dbReference type="PANTHER" id="PTHR31559">
    <property type="entry name" value="PYRIDOXAL 5'-PHOSPHATE SYNTHASE SUBUNIT SNO"/>
    <property type="match status" value="1"/>
</dbReference>
<evidence type="ECO:0000256" key="11">
    <source>
        <dbReference type="PIRSR" id="PIRSR005639-1"/>
    </source>
</evidence>
<dbReference type="Pfam" id="PF01174">
    <property type="entry name" value="SNO"/>
    <property type="match status" value="1"/>
</dbReference>
<proteinExistence type="inferred from homology"/>
<dbReference type="GO" id="GO:0004359">
    <property type="term" value="F:glutaminase activity"/>
    <property type="evidence" value="ECO:0007669"/>
    <property type="project" value="UniProtKB-UniRule"/>
</dbReference>
<dbReference type="PANTHER" id="PTHR31559:SF0">
    <property type="entry name" value="PYRIDOXAL 5'-PHOSPHATE SYNTHASE SUBUNIT SNO1-RELATED"/>
    <property type="match status" value="1"/>
</dbReference>
<protein>
    <recommendedName>
        <fullName evidence="10">Pyridoxal 5'-phosphate synthase subunit PdxT</fullName>
        <ecNumber evidence="10">4.3.3.6</ecNumber>
    </recommendedName>
    <alternativeName>
        <fullName evidence="10">Pdx2</fullName>
    </alternativeName>
    <alternativeName>
        <fullName evidence="10">Pyridoxal 5'-phosphate synthase glutaminase subunit</fullName>
        <ecNumber evidence="10">3.5.1.2</ecNumber>
    </alternativeName>
</protein>
<dbReference type="InterPro" id="IPR002161">
    <property type="entry name" value="PdxT/SNO"/>
</dbReference>
<dbReference type="InterPro" id="IPR021196">
    <property type="entry name" value="PdxT/SNO_CS"/>
</dbReference>
<keyword evidence="4 10" id="KW-0315">Glutamine amidotransferase</keyword>
<dbReference type="Gene3D" id="3.40.50.880">
    <property type="match status" value="1"/>
</dbReference>
<comment type="function">
    <text evidence="8 10">Catalyzes the hydrolysis of glutamine to glutamate and ammonia as part of the biosynthesis of pyridoxal 5'-phosphate. The resulting ammonia molecule is channeled to the active site of PdxS.</text>
</comment>
<accession>A0A1T4LAB7</accession>
<comment type="subunit">
    <text evidence="9 10">In the presence of PdxS, forms a dodecamer of heterodimers. Only shows activity in the heterodimer.</text>
</comment>
<comment type="similarity">
    <text evidence="1 10">Belongs to the glutaminase PdxT/SNO family.</text>
</comment>
<dbReference type="HAMAP" id="MF_01615">
    <property type="entry name" value="PdxT"/>
    <property type="match status" value="1"/>
</dbReference>
<feature type="active site" description="Charge relay system" evidence="10 11">
    <location>
        <position position="172"/>
    </location>
</feature>
<dbReference type="GO" id="GO:1903600">
    <property type="term" value="C:glutaminase complex"/>
    <property type="evidence" value="ECO:0007669"/>
    <property type="project" value="TreeGrafter"/>
</dbReference>
<dbReference type="EMBL" id="FUWM01000008">
    <property type="protein sequence ID" value="SJZ51447.1"/>
    <property type="molecule type" value="Genomic_DNA"/>
</dbReference>
<evidence type="ECO:0000256" key="6">
    <source>
        <dbReference type="ARBA" id="ARBA00047992"/>
    </source>
</evidence>
<dbReference type="NCBIfam" id="TIGR03800">
    <property type="entry name" value="PLP_synth_Pdx2"/>
    <property type="match status" value="1"/>
</dbReference>